<name>A0ABR4A9L2_9LECA</name>
<feature type="region of interest" description="Disordered" evidence="1">
    <location>
        <begin position="894"/>
        <end position="915"/>
    </location>
</feature>
<organism evidence="3 4">
    <name type="scientific">Stereocaulon virgatum</name>
    <dbReference type="NCBI Taxonomy" id="373712"/>
    <lineage>
        <taxon>Eukaryota</taxon>
        <taxon>Fungi</taxon>
        <taxon>Dikarya</taxon>
        <taxon>Ascomycota</taxon>
        <taxon>Pezizomycotina</taxon>
        <taxon>Lecanoromycetes</taxon>
        <taxon>OSLEUM clade</taxon>
        <taxon>Lecanoromycetidae</taxon>
        <taxon>Lecanorales</taxon>
        <taxon>Lecanorineae</taxon>
        <taxon>Stereocaulaceae</taxon>
        <taxon>Stereocaulon</taxon>
    </lineage>
</organism>
<dbReference type="Proteomes" id="UP001590950">
    <property type="component" value="Unassembled WGS sequence"/>
</dbReference>
<gene>
    <name evidence="3" type="ORF">N7G274_006061</name>
</gene>
<feature type="region of interest" description="Disordered" evidence="1">
    <location>
        <begin position="378"/>
        <end position="406"/>
    </location>
</feature>
<feature type="domain" description="DUF2293" evidence="2">
    <location>
        <begin position="184"/>
        <end position="267"/>
    </location>
</feature>
<evidence type="ECO:0000313" key="3">
    <source>
        <dbReference type="EMBL" id="KAL2041117.1"/>
    </source>
</evidence>
<feature type="compositionally biased region" description="Basic and acidic residues" evidence="1">
    <location>
        <begin position="845"/>
        <end position="869"/>
    </location>
</feature>
<dbReference type="InterPro" id="IPR018744">
    <property type="entry name" value="DUF2293"/>
</dbReference>
<feature type="region of interest" description="Disordered" evidence="1">
    <location>
        <begin position="844"/>
        <end position="880"/>
    </location>
</feature>
<dbReference type="EMBL" id="JBEFKJ010000018">
    <property type="protein sequence ID" value="KAL2041117.1"/>
    <property type="molecule type" value="Genomic_DNA"/>
</dbReference>
<evidence type="ECO:0000259" key="2">
    <source>
        <dbReference type="Pfam" id="PF10056"/>
    </source>
</evidence>
<evidence type="ECO:0000256" key="1">
    <source>
        <dbReference type="SAM" id="MobiDB-lite"/>
    </source>
</evidence>
<accession>A0ABR4A9L2</accession>
<feature type="region of interest" description="Disordered" evidence="1">
    <location>
        <begin position="468"/>
        <end position="533"/>
    </location>
</feature>
<dbReference type="Pfam" id="PF10056">
    <property type="entry name" value="DUF2293"/>
    <property type="match status" value="1"/>
</dbReference>
<feature type="compositionally biased region" description="Basic and acidic residues" evidence="1">
    <location>
        <begin position="378"/>
        <end position="387"/>
    </location>
</feature>
<keyword evidence="4" id="KW-1185">Reference proteome</keyword>
<feature type="compositionally biased region" description="Polar residues" evidence="1">
    <location>
        <begin position="474"/>
        <end position="483"/>
    </location>
</feature>
<sequence>MVRVHERHGSAVPSAAVLHMRPAPKKKASYQVIFEEIGGKQKKLKTLLHTKAKAPEGYTFIPAGDPQLTNRCKQIAKDEGLTVYIVSTSTNPHKALSRETHRVGYHFPSVTVEKACDSLGVSLTTSGRVLESHLATLDESKARTRNINRQPAKKKQKSGGPNELPMFDIQALSQAVIDTQAREAIKDLFPNIPSDDLHVIVGRSFQKGQGLVGTADGMTLVRRAQLAVIAHIRHVYTDYDRMLKQGTWHEARQHVEQLCLDKLLQWRGDEADVNNVDEMLREVIVIPDNEDEEDDQMQGQPLSHHEGFKPTTGVEIVSADDLCSKPIDYANADRLDGQGKLDSPNSDDGEVVEYLGRGPLNYINQIYKERRQNQMEAERHRRWEQARNRRRKASETTYVPDDGPIFSANREIGETPSYPIQLDYEQAYRPEPRHKVAEASSFQASRTPVYTQLIPLPRETERQYLISPQRRGQELSQGLSSQVVFPAPQYRSPPTRKVTELNPVYHTNEPQPPRSGVNQPDMLRPPPTIAEQPTRMARIHDLVCGTRTGLYTNSFEHNARRHSESILPSVEGDTRPEAQHSFVGAHSQRNNSFALAEVTNKEMLPEFVSSRDTLGTYEGPLQNRKRKMVDYQVADYHNRDSDVLLPLQNKESYQQTRKRPIEALHEWDRRSLAAENRIVQLPPREEMNYAGSHARVRTFNRQGLAEDQSLRRASREYFQVPLLSHETSRQHQSLLRSNLVQPVYDDASPTLMKASESATLYRNVIDPALSSGHDPSIVTGEGKSLTGSYIAMERSQRLGNAGGEMRNEFRKLSINDRQARKHQPGMRDGPATARFDYAYLQNAEPESRVPSRSDADGHVRNSEQYRERAVNGNSSQSRSVHQEPFFYDQHFRAGDQHIGNSGQHHHTNAEAQRPDPFERRAAQPVLRPAVDQWSQRSHSWNQASHVAVEHGLPVANRSNGYIGNVRPVSLSYKDPRQIEMRAPGEVVVLE</sequence>
<reference evidence="3 4" key="1">
    <citation type="submission" date="2024-09" db="EMBL/GenBank/DDBJ databases">
        <title>Rethinking Asexuality: The Enigmatic Case of Functional Sexual Genes in Lepraria (Stereocaulaceae).</title>
        <authorList>
            <person name="Doellman M."/>
            <person name="Sun Y."/>
            <person name="Barcenas-Pena A."/>
            <person name="Lumbsch H.T."/>
            <person name="Grewe F."/>
        </authorList>
    </citation>
    <scope>NUCLEOTIDE SEQUENCE [LARGE SCALE GENOMIC DNA]</scope>
    <source>
        <strain evidence="3 4">Mercado 3170</strain>
    </source>
</reference>
<evidence type="ECO:0000313" key="4">
    <source>
        <dbReference type="Proteomes" id="UP001590950"/>
    </source>
</evidence>
<proteinExistence type="predicted"/>
<dbReference type="PANTHER" id="PTHR38113:SF1">
    <property type="entry name" value="DUF2293 DOMAIN-CONTAINING PROTEIN"/>
    <property type="match status" value="1"/>
</dbReference>
<comment type="caution">
    <text evidence="3">The sequence shown here is derived from an EMBL/GenBank/DDBJ whole genome shotgun (WGS) entry which is preliminary data.</text>
</comment>
<dbReference type="PANTHER" id="PTHR38113">
    <property type="match status" value="1"/>
</dbReference>
<protein>
    <recommendedName>
        <fullName evidence="2">DUF2293 domain-containing protein</fullName>
    </recommendedName>
</protein>